<dbReference type="AlphaFoldDB" id="G0NQA8"/>
<protein>
    <submittedName>
        <fullName evidence="1">Uncharacterized protein</fullName>
    </submittedName>
</protein>
<dbReference type="InParanoid" id="G0NQA8"/>
<reference evidence="2" key="1">
    <citation type="submission" date="2011-07" db="EMBL/GenBank/DDBJ databases">
        <authorList>
            <consortium name="Caenorhabditis brenneri Sequencing and Analysis Consortium"/>
            <person name="Wilson R.K."/>
        </authorList>
    </citation>
    <scope>NUCLEOTIDE SEQUENCE [LARGE SCALE GENOMIC DNA]</scope>
    <source>
        <strain evidence="2">PB2801</strain>
    </source>
</reference>
<gene>
    <name evidence="1" type="ORF">CAEBREN_30679</name>
</gene>
<accession>G0NQA8</accession>
<dbReference type="Proteomes" id="UP000008068">
    <property type="component" value="Unassembled WGS sequence"/>
</dbReference>
<keyword evidence="2" id="KW-1185">Reference proteome</keyword>
<dbReference type="HOGENOM" id="CLU_1381119_0_0_1"/>
<dbReference type="EMBL" id="GL379923">
    <property type="protein sequence ID" value="EGT35499.1"/>
    <property type="molecule type" value="Genomic_DNA"/>
</dbReference>
<organism evidence="2">
    <name type="scientific">Caenorhabditis brenneri</name>
    <name type="common">Nematode worm</name>
    <dbReference type="NCBI Taxonomy" id="135651"/>
    <lineage>
        <taxon>Eukaryota</taxon>
        <taxon>Metazoa</taxon>
        <taxon>Ecdysozoa</taxon>
        <taxon>Nematoda</taxon>
        <taxon>Chromadorea</taxon>
        <taxon>Rhabditida</taxon>
        <taxon>Rhabditina</taxon>
        <taxon>Rhabditomorpha</taxon>
        <taxon>Rhabditoidea</taxon>
        <taxon>Rhabditidae</taxon>
        <taxon>Peloderinae</taxon>
        <taxon>Caenorhabditis</taxon>
    </lineage>
</organism>
<evidence type="ECO:0000313" key="2">
    <source>
        <dbReference type="Proteomes" id="UP000008068"/>
    </source>
</evidence>
<name>G0NQA8_CAEBE</name>
<proteinExistence type="predicted"/>
<dbReference type="eggNOG" id="KOG1041">
    <property type="taxonomic scope" value="Eukaryota"/>
</dbReference>
<dbReference type="STRING" id="135651.G0NQA8"/>
<feature type="non-terminal residue" evidence="1">
    <location>
        <position position="198"/>
    </location>
</feature>
<sequence length="198" mass="22040">MDPPNLSKLTISGEQKEPKLGLVPLAEKLKKTDNGRKVILDTNIRPLVVKPNLAFFKYVVSLVSKFERRDGGLAPLEISKSSRKGAANEDDKEMCHRAYKEAIGHIPQLQKSNRVFYDRQSSLYSTEKLKLDKDFVLELHNVSRAPNFRGAVFTLKAVAETFQATFNDIARCANSSPALADKTLLKCLNAILSGQVHS</sequence>
<evidence type="ECO:0000313" key="1">
    <source>
        <dbReference type="EMBL" id="EGT35499.1"/>
    </source>
</evidence>